<keyword evidence="1" id="KW-0812">Transmembrane</keyword>
<reference evidence="3" key="1">
    <citation type="submission" date="2018-05" db="EMBL/GenBank/DDBJ databases">
        <title>Complete genome sequence of Actinobacillus porcitonsillarum reference strain 9953L55 (CCUG 46996).</title>
        <authorList>
            <person name="Dona V."/>
            <person name="Perreten V."/>
        </authorList>
    </citation>
    <scope>NUCLEOTIDE SEQUENCE [LARGE SCALE GENOMIC DNA]</scope>
    <source>
        <strain evidence="3">9953L55</strain>
    </source>
</reference>
<dbReference type="KEGG" id="apor:DDU33_07120"/>
<proteinExistence type="predicted"/>
<feature type="transmembrane region" description="Helical" evidence="1">
    <location>
        <begin position="105"/>
        <end position="122"/>
    </location>
</feature>
<dbReference type="RefSeq" id="WP_108924056.1">
    <property type="nucleotide sequence ID" value="NZ_CP029206.1"/>
</dbReference>
<evidence type="ECO:0000256" key="1">
    <source>
        <dbReference type="SAM" id="Phobius"/>
    </source>
</evidence>
<dbReference type="InterPro" id="IPR026268">
    <property type="entry name" value="RseC"/>
</dbReference>
<gene>
    <name evidence="2" type="ORF">DDU33_07120</name>
</gene>
<accession>A0A2U8FJX7</accession>
<feature type="transmembrane region" description="Helical" evidence="1">
    <location>
        <begin position="80"/>
        <end position="99"/>
    </location>
</feature>
<protein>
    <submittedName>
        <fullName evidence="2">Transcriptional regulator</fullName>
    </submittedName>
</protein>
<dbReference type="AlphaFoldDB" id="A0A2U8FJX7"/>
<dbReference type="PANTHER" id="PTHR35867">
    <property type="entry name" value="PROTEIN RSEC"/>
    <property type="match status" value="1"/>
</dbReference>
<evidence type="ECO:0000313" key="2">
    <source>
        <dbReference type="EMBL" id="AWI51268.1"/>
    </source>
</evidence>
<sequence length="149" mass="16389">MIIENAMVLSYQDGIAQVQCFAKQACGGCAAQKNCGSKALSGLAGEKLVQVLEIKVNEDLSAGEMVQLGIPEMTLLKSVFWIYCIPLMILILSALVLSQFIINELWLAFGMIFFTACSFLMVKKIIAHQQLTELTPIFLGKARENRLGE</sequence>
<dbReference type="InterPro" id="IPR007359">
    <property type="entry name" value="SigmaE_reg_RseC_MucC"/>
</dbReference>
<keyword evidence="1" id="KW-0472">Membrane</keyword>
<keyword evidence="1" id="KW-1133">Transmembrane helix</keyword>
<dbReference type="Proteomes" id="UP000244920">
    <property type="component" value="Chromosome"/>
</dbReference>
<dbReference type="Pfam" id="PF04246">
    <property type="entry name" value="RseC_MucC"/>
    <property type="match status" value="1"/>
</dbReference>
<dbReference type="PANTHER" id="PTHR35867:SF1">
    <property type="entry name" value="PROTEIN RSEC"/>
    <property type="match status" value="1"/>
</dbReference>
<dbReference type="EMBL" id="CP029206">
    <property type="protein sequence ID" value="AWI51268.1"/>
    <property type="molecule type" value="Genomic_DNA"/>
</dbReference>
<name>A0A2U8FJX7_9PAST</name>
<keyword evidence="3" id="KW-1185">Reference proteome</keyword>
<organism evidence="2 3">
    <name type="scientific">Actinobacillus porcitonsillarum</name>
    <dbReference type="NCBI Taxonomy" id="189834"/>
    <lineage>
        <taxon>Bacteria</taxon>
        <taxon>Pseudomonadati</taxon>
        <taxon>Pseudomonadota</taxon>
        <taxon>Gammaproteobacteria</taxon>
        <taxon>Pasteurellales</taxon>
        <taxon>Pasteurellaceae</taxon>
        <taxon>Actinobacillus</taxon>
    </lineage>
</organism>
<evidence type="ECO:0000313" key="3">
    <source>
        <dbReference type="Proteomes" id="UP000244920"/>
    </source>
</evidence>
<dbReference type="PIRSF" id="PIRSF004923">
    <property type="entry name" value="RseC"/>
    <property type="match status" value="1"/>
</dbReference>